<dbReference type="EMBL" id="JAEEGC010000038">
    <property type="protein sequence ID" value="MBV7273160.1"/>
    <property type="molecule type" value="Genomic_DNA"/>
</dbReference>
<proteinExistence type="predicted"/>
<gene>
    <name evidence="1" type="ORF">I6U48_09585</name>
</gene>
<sequence length="129" mass="14579">MASINFELNELVDILSKSVKMPEQVNQICCEYNKIKITISPGILSPNFNLFLTYNKFYKGKVVFNVSSKGPTELIISLLDRLGFSVSGNSCEFNSKQFTVDINDYLKDKFNFIEIKDIISNSGSFSIII</sequence>
<organism evidence="1 2">
    <name type="scientific">Clostridium thailandense</name>
    <dbReference type="NCBI Taxonomy" id="2794346"/>
    <lineage>
        <taxon>Bacteria</taxon>
        <taxon>Bacillati</taxon>
        <taxon>Bacillota</taxon>
        <taxon>Clostridia</taxon>
        <taxon>Eubacteriales</taxon>
        <taxon>Clostridiaceae</taxon>
        <taxon>Clostridium</taxon>
    </lineage>
</organism>
<dbReference type="AlphaFoldDB" id="A0A949TX54"/>
<evidence type="ECO:0000313" key="1">
    <source>
        <dbReference type="EMBL" id="MBV7273160.1"/>
    </source>
</evidence>
<protein>
    <submittedName>
        <fullName evidence="1">Uncharacterized protein</fullName>
    </submittedName>
</protein>
<evidence type="ECO:0000313" key="2">
    <source>
        <dbReference type="Proteomes" id="UP000694308"/>
    </source>
</evidence>
<dbReference type="RefSeq" id="WP_218320189.1">
    <property type="nucleotide sequence ID" value="NZ_JAEEGC010000038.1"/>
</dbReference>
<reference evidence="1" key="1">
    <citation type="submission" date="2020-12" db="EMBL/GenBank/DDBJ databases">
        <title>Clostridium thailandense sp. nov., a novel acetogenic bacterium isolated from peat land soil in Thailand.</title>
        <authorList>
            <person name="Chaikitkaew S."/>
            <person name="Birkeland N.K."/>
        </authorList>
    </citation>
    <scope>NUCLEOTIDE SEQUENCE</scope>
    <source>
        <strain evidence="1">PL3</strain>
    </source>
</reference>
<keyword evidence="2" id="KW-1185">Reference proteome</keyword>
<name>A0A949TX54_9CLOT</name>
<accession>A0A949TX54</accession>
<dbReference type="Proteomes" id="UP000694308">
    <property type="component" value="Unassembled WGS sequence"/>
</dbReference>
<comment type="caution">
    <text evidence="1">The sequence shown here is derived from an EMBL/GenBank/DDBJ whole genome shotgun (WGS) entry which is preliminary data.</text>
</comment>